<dbReference type="PANTHER" id="PTHR43386:SF23">
    <property type="entry name" value="ABC TRANSPORTER"/>
    <property type="match status" value="1"/>
</dbReference>
<evidence type="ECO:0000313" key="9">
    <source>
        <dbReference type="EMBL" id="SVB51732.1"/>
    </source>
</evidence>
<reference evidence="9" key="1">
    <citation type="submission" date="2018-05" db="EMBL/GenBank/DDBJ databases">
        <authorList>
            <person name="Lanie J.A."/>
            <person name="Ng W.-L."/>
            <person name="Kazmierczak K.M."/>
            <person name="Andrzejewski T.M."/>
            <person name="Davidsen T.M."/>
            <person name="Wayne K.J."/>
            <person name="Tettelin H."/>
            <person name="Glass J.I."/>
            <person name="Rusch D."/>
            <person name="Podicherti R."/>
            <person name="Tsui H.-C.T."/>
            <person name="Winkler M.E."/>
        </authorList>
    </citation>
    <scope>NUCLEOTIDE SEQUENCE</scope>
</reference>
<evidence type="ECO:0000256" key="7">
    <source>
        <dbReference type="SAM" id="Phobius"/>
    </source>
</evidence>
<feature type="domain" description="ABC transmembrane type-1" evidence="8">
    <location>
        <begin position="91"/>
        <end position="290"/>
    </location>
</feature>
<dbReference type="AlphaFoldDB" id="A0A382EN36"/>
<sequence>VVKLGVAEELSAVQRSLWGDVWRQFCKHKGALVGVVVFVLIGVSVFFGPYIYDVDPNAIDFKARNLSPNFEHPLGTDNIGRDTMAAMLAGGQVSLAVGFLAMLIALLLGTLVGVLAGFVKVLDGPLMRLTDLFLALPILPLLLVSIMLFRDILRTLYGPETGIFILIVFMIGITSWMHTARIVRGDVLGIKEREFVLAAHSIGAKRHKIIFRHILPNILSPIMVSATLGIANAIITESALSFLGLGFPPDFPTWGRLLFDGTKFIQITPSRVIWPGLFIALTVLSVNYIGDGLRDALDPRLRGR</sequence>
<dbReference type="EMBL" id="UINC01045227">
    <property type="protein sequence ID" value="SVB51732.1"/>
    <property type="molecule type" value="Genomic_DNA"/>
</dbReference>
<dbReference type="SUPFAM" id="SSF161098">
    <property type="entry name" value="MetI-like"/>
    <property type="match status" value="1"/>
</dbReference>
<name>A0A382EN36_9ZZZZ</name>
<dbReference type="Pfam" id="PF00528">
    <property type="entry name" value="BPD_transp_1"/>
    <property type="match status" value="1"/>
</dbReference>
<keyword evidence="5 7" id="KW-1133">Transmembrane helix</keyword>
<dbReference type="GO" id="GO:0055085">
    <property type="term" value="P:transmembrane transport"/>
    <property type="evidence" value="ECO:0007669"/>
    <property type="project" value="InterPro"/>
</dbReference>
<evidence type="ECO:0000256" key="6">
    <source>
        <dbReference type="ARBA" id="ARBA00023136"/>
    </source>
</evidence>
<feature type="transmembrane region" description="Helical" evidence="7">
    <location>
        <begin position="93"/>
        <end position="119"/>
    </location>
</feature>
<dbReference type="CDD" id="cd06261">
    <property type="entry name" value="TM_PBP2"/>
    <property type="match status" value="1"/>
</dbReference>
<evidence type="ECO:0000259" key="8">
    <source>
        <dbReference type="PROSITE" id="PS50928"/>
    </source>
</evidence>
<dbReference type="InterPro" id="IPR000515">
    <property type="entry name" value="MetI-like"/>
</dbReference>
<keyword evidence="2" id="KW-0813">Transport</keyword>
<dbReference type="InterPro" id="IPR025966">
    <property type="entry name" value="OppC_N"/>
</dbReference>
<organism evidence="9">
    <name type="scientific">marine metagenome</name>
    <dbReference type="NCBI Taxonomy" id="408172"/>
    <lineage>
        <taxon>unclassified sequences</taxon>
        <taxon>metagenomes</taxon>
        <taxon>ecological metagenomes</taxon>
    </lineage>
</organism>
<gene>
    <name evidence="9" type="ORF">METZ01_LOCUS204586</name>
</gene>
<feature type="transmembrane region" description="Helical" evidence="7">
    <location>
        <begin position="131"/>
        <end position="149"/>
    </location>
</feature>
<keyword evidence="3" id="KW-1003">Cell membrane</keyword>
<evidence type="ECO:0000256" key="2">
    <source>
        <dbReference type="ARBA" id="ARBA00022448"/>
    </source>
</evidence>
<evidence type="ECO:0000256" key="3">
    <source>
        <dbReference type="ARBA" id="ARBA00022475"/>
    </source>
</evidence>
<dbReference type="InterPro" id="IPR035906">
    <property type="entry name" value="MetI-like_sf"/>
</dbReference>
<dbReference type="InterPro" id="IPR050366">
    <property type="entry name" value="BP-dependent_transpt_permease"/>
</dbReference>
<keyword evidence="4 7" id="KW-0812">Transmembrane</keyword>
<dbReference type="Gene3D" id="1.10.3720.10">
    <property type="entry name" value="MetI-like"/>
    <property type="match status" value="1"/>
</dbReference>
<dbReference type="PROSITE" id="PS50928">
    <property type="entry name" value="ABC_TM1"/>
    <property type="match status" value="1"/>
</dbReference>
<evidence type="ECO:0000256" key="1">
    <source>
        <dbReference type="ARBA" id="ARBA00004651"/>
    </source>
</evidence>
<dbReference type="GO" id="GO:0005886">
    <property type="term" value="C:plasma membrane"/>
    <property type="evidence" value="ECO:0007669"/>
    <property type="project" value="UniProtKB-SubCell"/>
</dbReference>
<accession>A0A382EN36</accession>
<protein>
    <recommendedName>
        <fullName evidence="8">ABC transmembrane type-1 domain-containing protein</fullName>
    </recommendedName>
</protein>
<proteinExistence type="predicted"/>
<evidence type="ECO:0000256" key="4">
    <source>
        <dbReference type="ARBA" id="ARBA00022692"/>
    </source>
</evidence>
<comment type="subcellular location">
    <subcellularLocation>
        <location evidence="1">Cell membrane</location>
        <topology evidence="1">Multi-pass membrane protein</topology>
    </subcellularLocation>
</comment>
<feature type="transmembrane region" description="Helical" evidence="7">
    <location>
        <begin position="214"/>
        <end position="235"/>
    </location>
</feature>
<feature type="non-terminal residue" evidence="9">
    <location>
        <position position="1"/>
    </location>
</feature>
<dbReference type="Pfam" id="PF12911">
    <property type="entry name" value="OppC_N"/>
    <property type="match status" value="1"/>
</dbReference>
<dbReference type="PANTHER" id="PTHR43386">
    <property type="entry name" value="OLIGOPEPTIDE TRANSPORT SYSTEM PERMEASE PROTEIN APPC"/>
    <property type="match status" value="1"/>
</dbReference>
<keyword evidence="6 7" id="KW-0472">Membrane</keyword>
<feature type="transmembrane region" description="Helical" evidence="7">
    <location>
        <begin position="272"/>
        <end position="290"/>
    </location>
</feature>
<feature type="transmembrane region" description="Helical" evidence="7">
    <location>
        <begin position="31"/>
        <end position="52"/>
    </location>
</feature>
<evidence type="ECO:0000256" key="5">
    <source>
        <dbReference type="ARBA" id="ARBA00022989"/>
    </source>
</evidence>
<feature type="transmembrane region" description="Helical" evidence="7">
    <location>
        <begin position="161"/>
        <end position="183"/>
    </location>
</feature>